<feature type="repeat" description="Solcar" evidence="9">
    <location>
        <begin position="165"/>
        <end position="253"/>
    </location>
</feature>
<evidence type="ECO:0000256" key="4">
    <source>
        <dbReference type="ARBA" id="ARBA00022692"/>
    </source>
</evidence>
<dbReference type="OrthoDB" id="193856at2759"/>
<keyword evidence="6" id="KW-1133">Transmembrane helix</keyword>
<sequence>MALEFVAGCIGGAAGVAVGHPFDTIKVRLQTQDAVNPKYRGTWDCFNQTLKSESTRGLYKGMSSPMAGVSLVNAIIFGVHGNIMKKVKDPSSISANAAAGASAGFVQAFIASPMELAKTRIQIQSNGSSAVYKSPVHCLKSIIKSEGTKGVFRGQAVTVMREVTNHSCAILMSGGLAGTLSWVLTYPIDVVKSRIQADGIEGENKYRGIWHCLRTSLANEGASFLTRGLTSTIVRSFPTNAATFSVVSYVMRAGEEIENCMDDKDTLRKFLAKGEVFVTAATSPLVNNNYEFV</sequence>
<dbReference type="Proteomes" id="UP000326759">
    <property type="component" value="Unassembled WGS sequence"/>
</dbReference>
<evidence type="ECO:0000256" key="1">
    <source>
        <dbReference type="ARBA" id="ARBA00004225"/>
    </source>
</evidence>
<accession>A0A5N5SRR2</accession>
<dbReference type="GO" id="GO:0005289">
    <property type="term" value="F:high-affinity L-arginine transmembrane transporter activity"/>
    <property type="evidence" value="ECO:0007669"/>
    <property type="project" value="TreeGrafter"/>
</dbReference>
<dbReference type="SUPFAM" id="SSF103506">
    <property type="entry name" value="Mitochondrial carrier"/>
    <property type="match status" value="1"/>
</dbReference>
<dbReference type="AlphaFoldDB" id="A0A5N5SRR2"/>
<evidence type="ECO:0000256" key="7">
    <source>
        <dbReference type="ARBA" id="ARBA00023128"/>
    </source>
</evidence>
<keyword evidence="5" id="KW-0677">Repeat</keyword>
<keyword evidence="4 9" id="KW-0812">Transmembrane</keyword>
<dbReference type="InterPro" id="IPR023395">
    <property type="entry name" value="MCP_dom_sf"/>
</dbReference>
<dbReference type="PROSITE" id="PS50920">
    <property type="entry name" value="SOLCAR"/>
    <property type="match status" value="3"/>
</dbReference>
<dbReference type="InterPro" id="IPR002067">
    <property type="entry name" value="MCP"/>
</dbReference>
<evidence type="ECO:0000256" key="8">
    <source>
        <dbReference type="ARBA" id="ARBA00023136"/>
    </source>
</evidence>
<dbReference type="Gene3D" id="1.50.40.10">
    <property type="entry name" value="Mitochondrial carrier domain"/>
    <property type="match status" value="2"/>
</dbReference>
<gene>
    <name evidence="11" type="ORF">Anas_06529</name>
</gene>
<comment type="caution">
    <text evidence="11">The sequence shown here is derived from an EMBL/GenBank/DDBJ whole genome shotgun (WGS) entry which is preliminary data.</text>
</comment>
<protein>
    <submittedName>
        <fullName evidence="11">Mitochondrial basic amino acids transporter</fullName>
    </submittedName>
</protein>
<feature type="repeat" description="Solcar" evidence="9">
    <location>
        <begin position="91"/>
        <end position="164"/>
    </location>
</feature>
<dbReference type="InterPro" id="IPR018108">
    <property type="entry name" value="MCP_transmembrane"/>
</dbReference>
<dbReference type="InterPro" id="IPR050567">
    <property type="entry name" value="Mitochondrial_Carrier"/>
</dbReference>
<keyword evidence="8 9" id="KW-0472">Membrane</keyword>
<feature type="repeat" description="Solcar" evidence="9">
    <location>
        <begin position="1"/>
        <end position="86"/>
    </location>
</feature>
<dbReference type="Pfam" id="PF00153">
    <property type="entry name" value="Mito_carr"/>
    <property type="match status" value="3"/>
</dbReference>
<dbReference type="EMBL" id="SEYY01020959">
    <property type="protein sequence ID" value="KAB7496865.1"/>
    <property type="molecule type" value="Genomic_DNA"/>
</dbReference>
<evidence type="ECO:0000256" key="9">
    <source>
        <dbReference type="PROSITE-ProRule" id="PRU00282"/>
    </source>
</evidence>
<evidence type="ECO:0000256" key="10">
    <source>
        <dbReference type="RuleBase" id="RU000488"/>
    </source>
</evidence>
<name>A0A5N5SRR2_9CRUS</name>
<evidence type="ECO:0000313" key="12">
    <source>
        <dbReference type="Proteomes" id="UP000326759"/>
    </source>
</evidence>
<dbReference type="GO" id="GO:1990575">
    <property type="term" value="P:mitochondrial L-ornithine transmembrane transport"/>
    <property type="evidence" value="ECO:0007669"/>
    <property type="project" value="TreeGrafter"/>
</dbReference>
<evidence type="ECO:0000256" key="6">
    <source>
        <dbReference type="ARBA" id="ARBA00022989"/>
    </source>
</evidence>
<evidence type="ECO:0000313" key="11">
    <source>
        <dbReference type="EMBL" id="KAB7496865.1"/>
    </source>
</evidence>
<comment type="subcellular location">
    <subcellularLocation>
        <location evidence="1">Mitochondrion membrane</location>
        <topology evidence="1">Multi-pass membrane protein</topology>
    </subcellularLocation>
</comment>
<dbReference type="PANTHER" id="PTHR45624:SF61">
    <property type="entry name" value="MITOCHONDRIAL BASIC AMINO ACIDS TRANSPORTER"/>
    <property type="match status" value="1"/>
</dbReference>
<evidence type="ECO:0000256" key="5">
    <source>
        <dbReference type="ARBA" id="ARBA00022737"/>
    </source>
</evidence>
<reference evidence="11 12" key="1">
    <citation type="journal article" date="2019" name="PLoS Biol.">
        <title>Sex chromosomes control vertical transmission of feminizing Wolbachia symbionts in an isopod.</title>
        <authorList>
            <person name="Becking T."/>
            <person name="Chebbi M.A."/>
            <person name="Giraud I."/>
            <person name="Moumen B."/>
            <person name="Laverre T."/>
            <person name="Caubet Y."/>
            <person name="Peccoud J."/>
            <person name="Gilbert C."/>
            <person name="Cordaux R."/>
        </authorList>
    </citation>
    <scope>NUCLEOTIDE SEQUENCE [LARGE SCALE GENOMIC DNA]</scope>
    <source>
        <strain evidence="11">ANa2</strain>
        <tissue evidence="11">Whole body excluding digestive tract and cuticle</tissue>
    </source>
</reference>
<evidence type="ECO:0000256" key="2">
    <source>
        <dbReference type="ARBA" id="ARBA00006375"/>
    </source>
</evidence>
<keyword evidence="7" id="KW-0496">Mitochondrion</keyword>
<keyword evidence="3 10" id="KW-0813">Transport</keyword>
<organism evidence="11 12">
    <name type="scientific">Armadillidium nasatum</name>
    <dbReference type="NCBI Taxonomy" id="96803"/>
    <lineage>
        <taxon>Eukaryota</taxon>
        <taxon>Metazoa</taxon>
        <taxon>Ecdysozoa</taxon>
        <taxon>Arthropoda</taxon>
        <taxon>Crustacea</taxon>
        <taxon>Multicrustacea</taxon>
        <taxon>Malacostraca</taxon>
        <taxon>Eumalacostraca</taxon>
        <taxon>Peracarida</taxon>
        <taxon>Isopoda</taxon>
        <taxon>Oniscidea</taxon>
        <taxon>Crinocheta</taxon>
        <taxon>Armadillidiidae</taxon>
        <taxon>Armadillidium</taxon>
    </lineage>
</organism>
<dbReference type="PRINTS" id="PR00926">
    <property type="entry name" value="MITOCARRIER"/>
</dbReference>
<proteinExistence type="inferred from homology"/>
<dbReference type="FunFam" id="1.50.40.10:FF:000087">
    <property type="entry name" value="SLC (SoLute Carrier) homolog"/>
    <property type="match status" value="1"/>
</dbReference>
<keyword evidence="12" id="KW-1185">Reference proteome</keyword>
<dbReference type="GO" id="GO:0031966">
    <property type="term" value="C:mitochondrial membrane"/>
    <property type="evidence" value="ECO:0007669"/>
    <property type="project" value="UniProtKB-SubCell"/>
</dbReference>
<dbReference type="PANTHER" id="PTHR45624">
    <property type="entry name" value="MITOCHONDRIAL BASIC AMINO ACIDS TRANSPORTER-RELATED"/>
    <property type="match status" value="1"/>
</dbReference>
<comment type="similarity">
    <text evidence="2 10">Belongs to the mitochondrial carrier (TC 2.A.29) family.</text>
</comment>
<evidence type="ECO:0000256" key="3">
    <source>
        <dbReference type="ARBA" id="ARBA00022448"/>
    </source>
</evidence>